<dbReference type="GO" id="GO:0020037">
    <property type="term" value="F:heme binding"/>
    <property type="evidence" value="ECO:0007669"/>
    <property type="project" value="InterPro"/>
</dbReference>
<dbReference type="PANTHER" id="PTHR24305">
    <property type="entry name" value="CYTOCHROME P450"/>
    <property type="match status" value="1"/>
</dbReference>
<dbReference type="PRINTS" id="PR00465">
    <property type="entry name" value="EP450IV"/>
</dbReference>
<dbReference type="EMBL" id="JAVHNR010000005">
    <property type="protein sequence ID" value="KAK6342446.1"/>
    <property type="molecule type" value="Genomic_DNA"/>
</dbReference>
<dbReference type="Pfam" id="PF00067">
    <property type="entry name" value="p450"/>
    <property type="match status" value="1"/>
</dbReference>
<dbReference type="GO" id="GO:0005506">
    <property type="term" value="F:iron ion binding"/>
    <property type="evidence" value="ECO:0007669"/>
    <property type="project" value="InterPro"/>
</dbReference>
<comment type="similarity">
    <text evidence="2">Belongs to the cytochrome P450 family.</text>
</comment>
<keyword evidence="8" id="KW-1185">Reference proteome</keyword>
<dbReference type="InterPro" id="IPR036396">
    <property type="entry name" value="Cyt_P450_sf"/>
</dbReference>
<evidence type="ECO:0000256" key="4">
    <source>
        <dbReference type="ARBA" id="ARBA00023002"/>
    </source>
</evidence>
<dbReference type="AlphaFoldDB" id="A0AAN8RGT3"/>
<dbReference type="GO" id="GO:0016705">
    <property type="term" value="F:oxidoreductase activity, acting on paired donors, with incorporation or reduction of molecular oxygen"/>
    <property type="evidence" value="ECO:0007669"/>
    <property type="project" value="InterPro"/>
</dbReference>
<keyword evidence="3 6" id="KW-0479">Metal-binding</keyword>
<dbReference type="Gene3D" id="1.10.630.10">
    <property type="entry name" value="Cytochrome P450"/>
    <property type="match status" value="1"/>
</dbReference>
<evidence type="ECO:0000256" key="3">
    <source>
        <dbReference type="ARBA" id="ARBA00022723"/>
    </source>
</evidence>
<keyword evidence="4" id="KW-0560">Oxidoreductase</keyword>
<evidence type="ECO:0000313" key="8">
    <source>
        <dbReference type="Proteomes" id="UP001313282"/>
    </source>
</evidence>
<gene>
    <name evidence="7" type="ORF">TWF718_007849</name>
</gene>
<evidence type="ECO:0000256" key="6">
    <source>
        <dbReference type="PIRSR" id="PIRSR602403-1"/>
    </source>
</evidence>
<dbReference type="SUPFAM" id="SSF48264">
    <property type="entry name" value="Cytochrome P450"/>
    <property type="match status" value="1"/>
</dbReference>
<comment type="cofactor">
    <cofactor evidence="1 6">
        <name>heme</name>
        <dbReference type="ChEBI" id="CHEBI:30413"/>
    </cofactor>
</comment>
<evidence type="ECO:0000256" key="5">
    <source>
        <dbReference type="ARBA" id="ARBA00023004"/>
    </source>
</evidence>
<keyword evidence="6" id="KW-0349">Heme</keyword>
<evidence type="ECO:0008006" key="9">
    <source>
        <dbReference type="Google" id="ProtNLM"/>
    </source>
</evidence>
<organism evidence="7 8">
    <name type="scientific">Orbilia javanica</name>
    <dbReference type="NCBI Taxonomy" id="47235"/>
    <lineage>
        <taxon>Eukaryota</taxon>
        <taxon>Fungi</taxon>
        <taxon>Dikarya</taxon>
        <taxon>Ascomycota</taxon>
        <taxon>Pezizomycotina</taxon>
        <taxon>Orbiliomycetes</taxon>
        <taxon>Orbiliales</taxon>
        <taxon>Orbiliaceae</taxon>
        <taxon>Orbilia</taxon>
    </lineage>
</organism>
<dbReference type="InterPro" id="IPR001128">
    <property type="entry name" value="Cyt_P450"/>
</dbReference>
<protein>
    <recommendedName>
        <fullName evidence="9">Cytochrome P450</fullName>
    </recommendedName>
</protein>
<dbReference type="PANTHER" id="PTHR24305:SF96">
    <property type="entry name" value="CYTOCHROME P450 MONOOXYGENASE STCB-RELATED"/>
    <property type="match status" value="1"/>
</dbReference>
<name>A0AAN8RGT3_9PEZI</name>
<sequence length="509" mass="57775">MAVLDFIHSAVDIRQVILALVSLATVKILGDAVYQIYFSPLSKVPGPWYMAVSPFYFVYKTVRGNSIFAWKKLHSQYGPCVRVAPNSVILADPESISKVHSPSDIFKKSSWYSNSTNFESLATIRDPEKFKYRRKAFGAAFSNSNLTLLEPPIRKHIEVCFKTIGERMKTQKVVDVKPWIYWVSADIAGEFCFGESFGMVKTEKDNPLIQNTINFVTVMGIQAQVPGFRIISWLLSYIPHPSLEWFCGAEGGLFEYSLMALKNLQKQLQNSKDENLRPTLFSNLLNNINNPEAKYRLPIKDLKDEATVFIVAATDSTSVTAIYVTWSLFRNPDMKQKIITELESVGWTPGDCEDKFTDEMLTELPYLKCFLKEIMRVYAPIQIGIPRLVPDNGRVVGQHFLPGGTECLTQIYTLHRDPELFPDPMAFKPERWINGTKDMDNAIAAFGGTSRICPGRHLAMMELRLMVAMMLKYLHNVELADSATDDSMDFAELFMLHPKANKLELQLRS</sequence>
<reference evidence="7 8" key="1">
    <citation type="submission" date="2019-10" db="EMBL/GenBank/DDBJ databases">
        <authorList>
            <person name="Palmer J.M."/>
        </authorList>
    </citation>
    <scope>NUCLEOTIDE SEQUENCE [LARGE SCALE GENOMIC DNA]</scope>
    <source>
        <strain evidence="7 8">TWF718</strain>
    </source>
</reference>
<proteinExistence type="inferred from homology"/>
<feature type="binding site" description="axial binding residue" evidence="6">
    <location>
        <position position="453"/>
    </location>
    <ligand>
        <name>heme</name>
        <dbReference type="ChEBI" id="CHEBI:30413"/>
    </ligand>
    <ligandPart>
        <name>Fe</name>
        <dbReference type="ChEBI" id="CHEBI:18248"/>
    </ligandPart>
</feature>
<comment type="caution">
    <text evidence="7">The sequence shown here is derived from an EMBL/GenBank/DDBJ whole genome shotgun (WGS) entry which is preliminary data.</text>
</comment>
<evidence type="ECO:0000256" key="2">
    <source>
        <dbReference type="ARBA" id="ARBA00010617"/>
    </source>
</evidence>
<keyword evidence="5 6" id="KW-0408">Iron</keyword>
<dbReference type="InterPro" id="IPR002403">
    <property type="entry name" value="Cyt_P450_E_grp-IV"/>
</dbReference>
<accession>A0AAN8RGT3</accession>
<evidence type="ECO:0000256" key="1">
    <source>
        <dbReference type="ARBA" id="ARBA00001971"/>
    </source>
</evidence>
<dbReference type="GO" id="GO:0004497">
    <property type="term" value="F:monooxygenase activity"/>
    <property type="evidence" value="ECO:0007669"/>
    <property type="project" value="InterPro"/>
</dbReference>
<evidence type="ECO:0000313" key="7">
    <source>
        <dbReference type="EMBL" id="KAK6342446.1"/>
    </source>
</evidence>
<dbReference type="InterPro" id="IPR050121">
    <property type="entry name" value="Cytochrome_P450_monoxygenase"/>
</dbReference>
<dbReference type="Proteomes" id="UP001313282">
    <property type="component" value="Unassembled WGS sequence"/>
</dbReference>